<organism evidence="4 5">
    <name type="scientific">Ramazzottius varieornatus</name>
    <name type="common">Water bear</name>
    <name type="synonym">Tardigrade</name>
    <dbReference type="NCBI Taxonomy" id="947166"/>
    <lineage>
        <taxon>Eukaryota</taxon>
        <taxon>Metazoa</taxon>
        <taxon>Ecdysozoa</taxon>
        <taxon>Tardigrada</taxon>
        <taxon>Eutardigrada</taxon>
        <taxon>Parachela</taxon>
        <taxon>Hypsibioidea</taxon>
        <taxon>Ramazzottiidae</taxon>
        <taxon>Ramazzottius</taxon>
    </lineage>
</organism>
<evidence type="ECO:0000259" key="3">
    <source>
        <dbReference type="PROSITE" id="PS51378"/>
    </source>
</evidence>
<gene>
    <name evidence="4" type="primary">RvY_18699-1</name>
    <name evidence="4" type="synonym">RvY_18699.1</name>
    <name evidence="4" type="ORF">RvY_18699</name>
</gene>
<dbReference type="Pfam" id="PF01097">
    <property type="entry name" value="Defensin_2"/>
    <property type="match status" value="1"/>
</dbReference>
<dbReference type="GO" id="GO:0006952">
    <property type="term" value="P:defense response"/>
    <property type="evidence" value="ECO:0007669"/>
    <property type="project" value="InterPro"/>
</dbReference>
<feature type="signal peptide" evidence="2">
    <location>
        <begin position="1"/>
        <end position="20"/>
    </location>
</feature>
<sequence>MSKLSLVVLAAMLVMAGASALRVSAEGRNVPHQHARVDDVPQLVADDALETRGFGCPLNEYQCHSHCKSLGGGRKGGYCGGPIKTTCICIFK</sequence>
<comment type="caution">
    <text evidence="4">The sequence shown here is derived from an EMBL/GenBank/DDBJ whole genome shotgun (WGS) entry which is preliminary data.</text>
</comment>
<dbReference type="InterPro" id="IPR001542">
    <property type="entry name" value="Defensin_invertebrate/fungal"/>
</dbReference>
<keyword evidence="1" id="KW-1015">Disulfide bond</keyword>
<evidence type="ECO:0000256" key="2">
    <source>
        <dbReference type="SAM" id="SignalP"/>
    </source>
</evidence>
<evidence type="ECO:0000256" key="1">
    <source>
        <dbReference type="ARBA" id="ARBA00023157"/>
    </source>
</evidence>
<dbReference type="Gene3D" id="3.30.30.10">
    <property type="entry name" value="Knottin, scorpion toxin-like"/>
    <property type="match status" value="1"/>
</dbReference>
<dbReference type="SUPFAM" id="SSF57095">
    <property type="entry name" value="Scorpion toxin-like"/>
    <property type="match status" value="1"/>
</dbReference>
<protein>
    <recommendedName>
        <fullName evidence="3">Invertebrate defensins family profile domain-containing protein</fullName>
    </recommendedName>
</protein>
<accession>A0A1D1W6Q6</accession>
<feature type="domain" description="Invertebrate defensins family profile" evidence="3">
    <location>
        <begin position="53"/>
        <end position="91"/>
    </location>
</feature>
<dbReference type="EMBL" id="BDGG01000020">
    <property type="protein sequence ID" value="GAV09102.1"/>
    <property type="molecule type" value="Genomic_DNA"/>
</dbReference>
<keyword evidence="2" id="KW-0732">Signal</keyword>
<feature type="chain" id="PRO_5008899248" description="Invertebrate defensins family profile domain-containing protein" evidence="2">
    <location>
        <begin position="21"/>
        <end position="92"/>
    </location>
</feature>
<dbReference type="OrthoDB" id="4173831at2759"/>
<reference evidence="4 5" key="1">
    <citation type="journal article" date="2016" name="Nat. Commun.">
        <title>Extremotolerant tardigrade genome and improved radiotolerance of human cultured cells by tardigrade-unique protein.</title>
        <authorList>
            <person name="Hashimoto T."/>
            <person name="Horikawa D.D."/>
            <person name="Saito Y."/>
            <person name="Kuwahara H."/>
            <person name="Kozuka-Hata H."/>
            <person name="Shin-I T."/>
            <person name="Minakuchi Y."/>
            <person name="Ohishi K."/>
            <person name="Motoyama A."/>
            <person name="Aizu T."/>
            <person name="Enomoto A."/>
            <person name="Kondo K."/>
            <person name="Tanaka S."/>
            <person name="Hara Y."/>
            <person name="Koshikawa S."/>
            <person name="Sagara H."/>
            <person name="Miura T."/>
            <person name="Yokobori S."/>
            <person name="Miyagawa K."/>
            <person name="Suzuki Y."/>
            <person name="Kubo T."/>
            <person name="Oyama M."/>
            <person name="Kohara Y."/>
            <person name="Fujiyama A."/>
            <person name="Arakawa K."/>
            <person name="Katayama T."/>
            <person name="Toyoda A."/>
            <person name="Kunieda T."/>
        </authorList>
    </citation>
    <scope>NUCLEOTIDE SEQUENCE [LARGE SCALE GENOMIC DNA]</scope>
    <source>
        <strain evidence="4 5">YOKOZUNA-1</strain>
    </source>
</reference>
<name>A0A1D1W6Q6_RAMVA</name>
<dbReference type="AlphaFoldDB" id="A0A1D1W6Q6"/>
<keyword evidence="5" id="KW-1185">Reference proteome</keyword>
<dbReference type="PROSITE" id="PS51378">
    <property type="entry name" value="INVERT_DEFENSINS"/>
    <property type="match status" value="1"/>
</dbReference>
<evidence type="ECO:0000313" key="4">
    <source>
        <dbReference type="EMBL" id="GAV09102.1"/>
    </source>
</evidence>
<proteinExistence type="predicted"/>
<dbReference type="Proteomes" id="UP000186922">
    <property type="component" value="Unassembled WGS sequence"/>
</dbReference>
<evidence type="ECO:0000313" key="5">
    <source>
        <dbReference type="Proteomes" id="UP000186922"/>
    </source>
</evidence>
<dbReference type="InterPro" id="IPR036574">
    <property type="entry name" value="Scorpion_toxin-like_sf"/>
</dbReference>